<protein>
    <submittedName>
        <fullName evidence="1">Uncharacterized protein</fullName>
    </submittedName>
</protein>
<keyword evidence="2" id="KW-1185">Reference proteome</keyword>
<gene>
    <name evidence="1" type="ORF">SMTD_LOCUS8115</name>
</gene>
<sequence length="34" mass="3871">MLSRYIGNPEELCSKVNLSFLHNMKGFIDLTSVN</sequence>
<dbReference type="AlphaFoldDB" id="A0A3P8EG40"/>
<name>A0A3P8EG40_9TREM</name>
<dbReference type="Proteomes" id="UP000269396">
    <property type="component" value="Unassembled WGS sequence"/>
</dbReference>
<evidence type="ECO:0000313" key="2">
    <source>
        <dbReference type="Proteomes" id="UP000269396"/>
    </source>
</evidence>
<proteinExistence type="predicted"/>
<accession>A0A3P8EG40</accession>
<dbReference type="EMBL" id="UZAL01028697">
    <property type="protein sequence ID" value="VDP43025.1"/>
    <property type="molecule type" value="Genomic_DNA"/>
</dbReference>
<reference evidence="1 2" key="1">
    <citation type="submission" date="2018-11" db="EMBL/GenBank/DDBJ databases">
        <authorList>
            <consortium name="Pathogen Informatics"/>
        </authorList>
    </citation>
    <scope>NUCLEOTIDE SEQUENCE [LARGE SCALE GENOMIC DNA]</scope>
    <source>
        <strain>Denwood</strain>
        <strain evidence="2">Zambia</strain>
    </source>
</reference>
<evidence type="ECO:0000313" key="1">
    <source>
        <dbReference type="EMBL" id="VDP43025.1"/>
    </source>
</evidence>
<organism evidence="1 2">
    <name type="scientific">Schistosoma mattheei</name>
    <dbReference type="NCBI Taxonomy" id="31246"/>
    <lineage>
        <taxon>Eukaryota</taxon>
        <taxon>Metazoa</taxon>
        <taxon>Spiralia</taxon>
        <taxon>Lophotrochozoa</taxon>
        <taxon>Platyhelminthes</taxon>
        <taxon>Trematoda</taxon>
        <taxon>Digenea</taxon>
        <taxon>Strigeidida</taxon>
        <taxon>Schistosomatoidea</taxon>
        <taxon>Schistosomatidae</taxon>
        <taxon>Schistosoma</taxon>
    </lineage>
</organism>